<accession>A0ABV7HGE4</accession>
<dbReference type="PANTHER" id="PTHR40661:SF3">
    <property type="entry name" value="FELS-1 PROPHAGE TRANSCRIPTIONAL REGULATOR"/>
    <property type="match status" value="1"/>
</dbReference>
<dbReference type="RefSeq" id="WP_386722879.1">
    <property type="nucleotide sequence ID" value="NZ_JBHRSZ010000007.1"/>
</dbReference>
<dbReference type="InterPro" id="IPR001387">
    <property type="entry name" value="Cro/C1-type_HTH"/>
</dbReference>
<evidence type="ECO:0000256" key="3">
    <source>
        <dbReference type="ARBA" id="ARBA00023015"/>
    </source>
</evidence>
<name>A0ABV7HGE4_9GAMM</name>
<feature type="domain" description="HTH cro/C1-type" evidence="6">
    <location>
        <begin position="22"/>
        <end position="64"/>
    </location>
</feature>
<dbReference type="Pfam" id="PF01381">
    <property type="entry name" value="HTH_3"/>
    <property type="match status" value="1"/>
</dbReference>
<protein>
    <submittedName>
        <fullName evidence="7">XRE family transcriptional regulator</fullName>
    </submittedName>
</protein>
<reference evidence="8" key="1">
    <citation type="journal article" date="2019" name="Int. J. Syst. Evol. Microbiol.">
        <title>The Global Catalogue of Microorganisms (GCM) 10K type strain sequencing project: providing services to taxonomists for standard genome sequencing and annotation.</title>
        <authorList>
            <consortium name="The Broad Institute Genomics Platform"/>
            <consortium name="The Broad Institute Genome Sequencing Center for Infectious Disease"/>
            <person name="Wu L."/>
            <person name="Ma J."/>
        </authorList>
    </citation>
    <scope>NUCLEOTIDE SEQUENCE [LARGE SCALE GENOMIC DNA]</scope>
    <source>
        <strain evidence="8">KCTC 52438</strain>
    </source>
</reference>
<evidence type="ECO:0000256" key="4">
    <source>
        <dbReference type="ARBA" id="ARBA00023125"/>
    </source>
</evidence>
<comment type="caution">
    <text evidence="7">The sequence shown here is derived from an EMBL/GenBank/DDBJ whole genome shotgun (WGS) entry which is preliminary data.</text>
</comment>
<organism evidence="7 8">
    <name type="scientific">Litoribrevibacter euphylliae</name>
    <dbReference type="NCBI Taxonomy" id="1834034"/>
    <lineage>
        <taxon>Bacteria</taxon>
        <taxon>Pseudomonadati</taxon>
        <taxon>Pseudomonadota</taxon>
        <taxon>Gammaproteobacteria</taxon>
        <taxon>Oceanospirillales</taxon>
        <taxon>Oceanospirillaceae</taxon>
        <taxon>Litoribrevibacter</taxon>
    </lineage>
</organism>
<keyword evidence="5" id="KW-0804">Transcription</keyword>
<dbReference type="InterPro" id="IPR039418">
    <property type="entry name" value="LexA-like"/>
</dbReference>
<dbReference type="Gene3D" id="2.10.109.10">
    <property type="entry name" value="Umud Fragment, subunit A"/>
    <property type="match status" value="1"/>
</dbReference>
<dbReference type="InterPro" id="IPR019756">
    <property type="entry name" value="Pept_S26A_signal_pept_1_Ser-AS"/>
</dbReference>
<gene>
    <name evidence="7" type="ORF">ACFOEK_18095</name>
</gene>
<evidence type="ECO:0000313" key="8">
    <source>
        <dbReference type="Proteomes" id="UP001595476"/>
    </source>
</evidence>
<keyword evidence="4" id="KW-0238">DNA-binding</keyword>
<keyword evidence="2" id="KW-0378">Hydrolase</keyword>
<dbReference type="CDD" id="cd00093">
    <property type="entry name" value="HTH_XRE"/>
    <property type="match status" value="1"/>
</dbReference>
<evidence type="ECO:0000256" key="5">
    <source>
        <dbReference type="ARBA" id="ARBA00023163"/>
    </source>
</evidence>
<evidence type="ECO:0000259" key="6">
    <source>
        <dbReference type="PROSITE" id="PS50943"/>
    </source>
</evidence>
<keyword evidence="3" id="KW-0805">Transcription regulation</keyword>
<dbReference type="SUPFAM" id="SSF51306">
    <property type="entry name" value="LexA/Signal peptidase"/>
    <property type="match status" value="1"/>
</dbReference>
<dbReference type="PANTHER" id="PTHR40661">
    <property type="match status" value="1"/>
</dbReference>
<dbReference type="InterPro" id="IPR010982">
    <property type="entry name" value="Lambda_DNA-bd_dom_sf"/>
</dbReference>
<keyword evidence="1" id="KW-0645">Protease</keyword>
<dbReference type="CDD" id="cd06529">
    <property type="entry name" value="S24_LexA-like"/>
    <property type="match status" value="1"/>
</dbReference>
<dbReference type="Proteomes" id="UP001595476">
    <property type="component" value="Unassembled WGS sequence"/>
</dbReference>
<evidence type="ECO:0000256" key="1">
    <source>
        <dbReference type="ARBA" id="ARBA00022670"/>
    </source>
</evidence>
<sequence>MSTPFSRRFQLVVDQICQGNKKQFAELTGKSASHIYRICRGASRPSMAYLQELYDEFKVDLNWLLTGEESSGQKAGTASSKDLVFAPMFDVEASAGAGALVQSEDIVEHFGFNKNWLSSHLRVSSENLAFVTVNGDSMVPTLEDGDMILVDMSQQQVNREGIYLITTEDGLVTKRLKSDKNAIQVISDNPNYPSWMIDPQNAELYRVAGKVIWSGRKIT</sequence>
<dbReference type="InterPro" id="IPR015927">
    <property type="entry name" value="Peptidase_S24_S26A/B/C"/>
</dbReference>
<dbReference type="SUPFAM" id="SSF47413">
    <property type="entry name" value="lambda repressor-like DNA-binding domains"/>
    <property type="match status" value="1"/>
</dbReference>
<dbReference type="PROSITE" id="PS50943">
    <property type="entry name" value="HTH_CROC1"/>
    <property type="match status" value="1"/>
</dbReference>
<evidence type="ECO:0000313" key="7">
    <source>
        <dbReference type="EMBL" id="MFC3152957.1"/>
    </source>
</evidence>
<evidence type="ECO:0000256" key="2">
    <source>
        <dbReference type="ARBA" id="ARBA00022801"/>
    </source>
</evidence>
<dbReference type="Gene3D" id="1.10.260.40">
    <property type="entry name" value="lambda repressor-like DNA-binding domains"/>
    <property type="match status" value="1"/>
</dbReference>
<dbReference type="PROSITE" id="PS00501">
    <property type="entry name" value="SPASE_I_1"/>
    <property type="match status" value="1"/>
</dbReference>
<dbReference type="Pfam" id="PF00717">
    <property type="entry name" value="Peptidase_S24"/>
    <property type="match status" value="1"/>
</dbReference>
<keyword evidence="8" id="KW-1185">Reference proteome</keyword>
<proteinExistence type="predicted"/>
<dbReference type="InterPro" id="IPR036286">
    <property type="entry name" value="LexA/Signal_pep-like_sf"/>
</dbReference>
<dbReference type="EMBL" id="JBHRSZ010000007">
    <property type="protein sequence ID" value="MFC3152957.1"/>
    <property type="molecule type" value="Genomic_DNA"/>
</dbReference>